<accession>A0A3N4ID91</accession>
<dbReference type="EMBL" id="ML119661">
    <property type="protein sequence ID" value="RPA84093.1"/>
    <property type="molecule type" value="Genomic_DNA"/>
</dbReference>
<feature type="compositionally biased region" description="Low complexity" evidence="1">
    <location>
        <begin position="23"/>
        <end position="40"/>
    </location>
</feature>
<evidence type="ECO:0000256" key="1">
    <source>
        <dbReference type="SAM" id="MobiDB-lite"/>
    </source>
</evidence>
<dbReference type="Proteomes" id="UP000275078">
    <property type="component" value="Unassembled WGS sequence"/>
</dbReference>
<name>A0A3N4ID91_ASCIM</name>
<feature type="compositionally biased region" description="Polar residues" evidence="1">
    <location>
        <begin position="121"/>
        <end position="135"/>
    </location>
</feature>
<reference evidence="2 3" key="1">
    <citation type="journal article" date="2018" name="Nat. Ecol. Evol.">
        <title>Pezizomycetes genomes reveal the molecular basis of ectomycorrhizal truffle lifestyle.</title>
        <authorList>
            <person name="Murat C."/>
            <person name="Payen T."/>
            <person name="Noel B."/>
            <person name="Kuo A."/>
            <person name="Morin E."/>
            <person name="Chen J."/>
            <person name="Kohler A."/>
            <person name="Krizsan K."/>
            <person name="Balestrini R."/>
            <person name="Da Silva C."/>
            <person name="Montanini B."/>
            <person name="Hainaut M."/>
            <person name="Levati E."/>
            <person name="Barry K.W."/>
            <person name="Belfiori B."/>
            <person name="Cichocki N."/>
            <person name="Clum A."/>
            <person name="Dockter R.B."/>
            <person name="Fauchery L."/>
            <person name="Guy J."/>
            <person name="Iotti M."/>
            <person name="Le Tacon F."/>
            <person name="Lindquist E.A."/>
            <person name="Lipzen A."/>
            <person name="Malagnac F."/>
            <person name="Mello A."/>
            <person name="Molinier V."/>
            <person name="Miyauchi S."/>
            <person name="Poulain J."/>
            <person name="Riccioni C."/>
            <person name="Rubini A."/>
            <person name="Sitrit Y."/>
            <person name="Splivallo R."/>
            <person name="Traeger S."/>
            <person name="Wang M."/>
            <person name="Zifcakova L."/>
            <person name="Wipf D."/>
            <person name="Zambonelli A."/>
            <person name="Paolocci F."/>
            <person name="Nowrousian M."/>
            <person name="Ottonello S."/>
            <person name="Baldrian P."/>
            <person name="Spatafora J.W."/>
            <person name="Henrissat B."/>
            <person name="Nagy L.G."/>
            <person name="Aury J.M."/>
            <person name="Wincker P."/>
            <person name="Grigoriev I.V."/>
            <person name="Bonfante P."/>
            <person name="Martin F.M."/>
        </authorList>
    </citation>
    <scope>NUCLEOTIDE SEQUENCE [LARGE SCALE GENOMIC DNA]</scope>
    <source>
        <strain evidence="2 3">RN42</strain>
    </source>
</reference>
<feature type="region of interest" description="Disordered" evidence="1">
    <location>
        <begin position="1"/>
        <end position="137"/>
    </location>
</feature>
<keyword evidence="3" id="KW-1185">Reference proteome</keyword>
<feature type="compositionally biased region" description="Low complexity" evidence="1">
    <location>
        <begin position="104"/>
        <end position="120"/>
    </location>
</feature>
<protein>
    <submittedName>
        <fullName evidence="2">Uncharacterized protein</fullName>
    </submittedName>
</protein>
<feature type="compositionally biased region" description="Acidic residues" evidence="1">
    <location>
        <begin position="285"/>
        <end position="314"/>
    </location>
</feature>
<feature type="compositionally biased region" description="Polar residues" evidence="1">
    <location>
        <begin position="315"/>
        <end position="328"/>
    </location>
</feature>
<organism evidence="2 3">
    <name type="scientific">Ascobolus immersus RN42</name>
    <dbReference type="NCBI Taxonomy" id="1160509"/>
    <lineage>
        <taxon>Eukaryota</taxon>
        <taxon>Fungi</taxon>
        <taxon>Dikarya</taxon>
        <taxon>Ascomycota</taxon>
        <taxon>Pezizomycotina</taxon>
        <taxon>Pezizomycetes</taxon>
        <taxon>Pezizales</taxon>
        <taxon>Ascobolaceae</taxon>
        <taxon>Ascobolus</taxon>
    </lineage>
</organism>
<evidence type="ECO:0000313" key="2">
    <source>
        <dbReference type="EMBL" id="RPA84093.1"/>
    </source>
</evidence>
<evidence type="ECO:0000313" key="3">
    <source>
        <dbReference type="Proteomes" id="UP000275078"/>
    </source>
</evidence>
<proteinExistence type="predicted"/>
<feature type="region of interest" description="Disordered" evidence="1">
    <location>
        <begin position="284"/>
        <end position="350"/>
    </location>
</feature>
<sequence length="446" mass="50647">MGKASFLVRPHELQHTPKKAHSTKTSSPAPHSPPSSQAISSERRSPAIQHSTSRQSHPHHSRASTEDSDCITISWSSKPEGKRNRLQDPLLERNPAGLKKGTTNRRSSSYRSNPNTTSPSERTPTGRVSNQNNYRSPRYWSNELSTVTYTSNAALQERSKQLLLAHIEHTLSRCLKDVYLAEATTARLGYRWVCKDGYELAREYKKMGSSTMSVKHLSKMTRAEHEELEKALKEGRLWVEKVDYKEWLRKMQSEGLGAGRPRKRACDGEEVRLKAAKRMLKGTEWIEDDDELDEESNSEETDQESTDDETDSNYDSETSTLSPDSSPKTPEEPKQLPSNTPEARHDCYIRGRGARYKTTKEMLLKHINAKLVRKIALNDVHTARSKAKLCGYTWKMPDGRYKFPKQGFPGAVKRLIDFTKGEHEDLLRALKKGWVKAEGVKSGNRV</sequence>
<dbReference type="AlphaFoldDB" id="A0A3N4ID91"/>
<gene>
    <name evidence="2" type="ORF">BJ508DRAFT_341115</name>
</gene>